<gene>
    <name evidence="4" type="ORF">CAC02_09725</name>
</gene>
<sequence length="217" mass="24562">MEVKDLTIKVGKEELLKNVSFTLIPGQLNLIIGKNGVGKTLLLDELSCLDKRSSALQGFPARSDIIYQTQGVPFISEATVEQTLTLIGDLTHSSDRLLKNIPPMIANHLPRKFGKLSSGERRFLIIWAILNVDKELYLLDEPFANLDLSTIKKVMTLFYEKVSEGKTIVATTHQFDFLDRDKTHIIVLKEGQVIFENSLAAFYAYYSDFQALFDEYL</sequence>
<dbReference type="InterPro" id="IPR027417">
    <property type="entry name" value="P-loop_NTPase"/>
</dbReference>
<protein>
    <submittedName>
        <fullName evidence="4">ATP-binding protein</fullName>
    </submittedName>
</protein>
<feature type="domain" description="ABC transporter" evidence="3">
    <location>
        <begin position="1"/>
        <end position="215"/>
    </location>
</feature>
<dbReference type="Pfam" id="PF00005">
    <property type="entry name" value="ABC_tran"/>
    <property type="match status" value="1"/>
</dbReference>
<comment type="caution">
    <text evidence="4">The sequence shown here is derived from an EMBL/GenBank/DDBJ whole genome shotgun (WGS) entry which is preliminary data.</text>
</comment>
<dbReference type="SMART" id="SM00382">
    <property type="entry name" value="AAA"/>
    <property type="match status" value="1"/>
</dbReference>
<keyword evidence="2 4" id="KW-0067">ATP-binding</keyword>
<dbReference type="Proteomes" id="UP000253215">
    <property type="component" value="Unassembled WGS sequence"/>
</dbReference>
<dbReference type="InterPro" id="IPR003593">
    <property type="entry name" value="AAA+_ATPase"/>
</dbReference>
<organism evidence="4 5">
    <name type="scientific">Streptococcus gallolyticus</name>
    <dbReference type="NCBI Taxonomy" id="315405"/>
    <lineage>
        <taxon>Bacteria</taxon>
        <taxon>Bacillati</taxon>
        <taxon>Bacillota</taxon>
        <taxon>Bacilli</taxon>
        <taxon>Lactobacillales</taxon>
        <taxon>Streptococcaceae</taxon>
        <taxon>Streptococcus</taxon>
    </lineage>
</organism>
<dbReference type="SUPFAM" id="SSF52540">
    <property type="entry name" value="P-loop containing nucleoside triphosphate hydrolases"/>
    <property type="match status" value="1"/>
</dbReference>
<evidence type="ECO:0000313" key="5">
    <source>
        <dbReference type="Proteomes" id="UP000253215"/>
    </source>
</evidence>
<dbReference type="InterPro" id="IPR003439">
    <property type="entry name" value="ABC_transporter-like_ATP-bd"/>
</dbReference>
<dbReference type="GO" id="GO:0005524">
    <property type="term" value="F:ATP binding"/>
    <property type="evidence" value="ECO:0007669"/>
    <property type="project" value="UniProtKB-KW"/>
</dbReference>
<dbReference type="CDD" id="cd00267">
    <property type="entry name" value="ABC_ATPase"/>
    <property type="match status" value="1"/>
</dbReference>
<evidence type="ECO:0000256" key="2">
    <source>
        <dbReference type="ARBA" id="ARBA00022840"/>
    </source>
</evidence>
<dbReference type="PANTHER" id="PTHR43158">
    <property type="entry name" value="SKFA PEPTIDE EXPORT ATP-BINDING PROTEIN SKFE"/>
    <property type="match status" value="1"/>
</dbReference>
<dbReference type="PROSITE" id="PS50893">
    <property type="entry name" value="ABC_TRANSPORTER_2"/>
    <property type="match status" value="1"/>
</dbReference>
<dbReference type="Gene3D" id="3.40.50.300">
    <property type="entry name" value="P-loop containing nucleotide triphosphate hydrolases"/>
    <property type="match status" value="1"/>
</dbReference>
<accession>A0A368UB42</accession>
<reference evidence="4 5" key="1">
    <citation type="journal article" date="2018" name="Sci. Rep.">
        <title>Network-guided genomic and metagenomic analysis of the faecal microbiota of the critically endangered kakapo.</title>
        <authorList>
            <person name="Waite D.W."/>
            <person name="Dsouza M."/>
            <person name="Sekiguchi Y."/>
            <person name="Hugenholtz P."/>
            <person name="Taylor M.W."/>
        </authorList>
    </citation>
    <scope>NUCLEOTIDE SEQUENCE [LARGE SCALE GENOMIC DNA]</scope>
    <source>
        <strain evidence="4 5">BI02</strain>
    </source>
</reference>
<dbReference type="GO" id="GO:0016887">
    <property type="term" value="F:ATP hydrolysis activity"/>
    <property type="evidence" value="ECO:0007669"/>
    <property type="project" value="InterPro"/>
</dbReference>
<evidence type="ECO:0000256" key="1">
    <source>
        <dbReference type="ARBA" id="ARBA00022741"/>
    </source>
</evidence>
<dbReference type="AlphaFoldDB" id="A0A368UB42"/>
<dbReference type="EMBL" id="NETH01000063">
    <property type="protein sequence ID" value="RCW16221.1"/>
    <property type="molecule type" value="Genomic_DNA"/>
</dbReference>
<evidence type="ECO:0000259" key="3">
    <source>
        <dbReference type="PROSITE" id="PS50893"/>
    </source>
</evidence>
<dbReference type="PANTHER" id="PTHR43158:SF2">
    <property type="entry name" value="SKFA PEPTIDE EXPORT ATP-BINDING PROTEIN SKFE"/>
    <property type="match status" value="1"/>
</dbReference>
<proteinExistence type="predicted"/>
<evidence type="ECO:0000313" key="4">
    <source>
        <dbReference type="EMBL" id="RCW16221.1"/>
    </source>
</evidence>
<name>A0A368UB42_9STRE</name>
<keyword evidence="1" id="KW-0547">Nucleotide-binding</keyword>